<gene>
    <name evidence="1" type="ORF">SAMN05661012_03843</name>
</gene>
<accession>A0A1K1RJB0</accession>
<dbReference type="InterPro" id="IPR047690">
    <property type="entry name" value="IPExxxVDY_fam"/>
</dbReference>
<protein>
    <recommendedName>
        <fullName evidence="3">IPExxxVDY family protein</fullName>
    </recommendedName>
</protein>
<evidence type="ECO:0008006" key="3">
    <source>
        <dbReference type="Google" id="ProtNLM"/>
    </source>
</evidence>
<evidence type="ECO:0000313" key="2">
    <source>
        <dbReference type="Proteomes" id="UP000183788"/>
    </source>
</evidence>
<reference evidence="1 2" key="1">
    <citation type="submission" date="2016-11" db="EMBL/GenBank/DDBJ databases">
        <authorList>
            <person name="Jaros S."/>
            <person name="Januszkiewicz K."/>
            <person name="Wedrychowicz H."/>
        </authorList>
    </citation>
    <scope>NUCLEOTIDE SEQUENCE [LARGE SCALE GENOMIC DNA]</scope>
    <source>
        <strain evidence="1 2">DSM 784</strain>
    </source>
</reference>
<dbReference type="NCBIfam" id="NF033205">
    <property type="entry name" value="IPExxxVDY"/>
    <property type="match status" value="1"/>
</dbReference>
<sequence>MASAGKNGYITMRDAVEHQLTTSQPTSMSVLKLKLDQDQLVEDFFGSTQLIGIVSSARDYQVCWQVNRDLHYDFRVNNSLEINLTKNQRSFFFSVFEFEEPTKSAAHYFYNNHCQAEFLLPELKNVDYLWLIKGDYYQLQDVKKLIGQLRHVEPIQLVSLLDIRKLENKMNLIF</sequence>
<name>A0A1K1RJB0_9BACT</name>
<dbReference type="Proteomes" id="UP000183788">
    <property type="component" value="Unassembled WGS sequence"/>
</dbReference>
<dbReference type="AlphaFoldDB" id="A0A1K1RJB0"/>
<dbReference type="STRING" id="1004.SAMN05661012_03843"/>
<proteinExistence type="predicted"/>
<evidence type="ECO:0000313" key="1">
    <source>
        <dbReference type="EMBL" id="SFW71932.1"/>
    </source>
</evidence>
<dbReference type="EMBL" id="FPIZ01000012">
    <property type="protein sequence ID" value="SFW71932.1"/>
    <property type="molecule type" value="Genomic_DNA"/>
</dbReference>
<organism evidence="1 2">
    <name type="scientific">Chitinophaga sancti</name>
    <dbReference type="NCBI Taxonomy" id="1004"/>
    <lineage>
        <taxon>Bacteria</taxon>
        <taxon>Pseudomonadati</taxon>
        <taxon>Bacteroidota</taxon>
        <taxon>Chitinophagia</taxon>
        <taxon>Chitinophagales</taxon>
        <taxon>Chitinophagaceae</taxon>
        <taxon>Chitinophaga</taxon>
    </lineage>
</organism>